<evidence type="ECO:0000313" key="2">
    <source>
        <dbReference type="Proteomes" id="UP000198807"/>
    </source>
</evidence>
<name>A0A1H7RS31_9GAMM</name>
<dbReference type="Proteomes" id="UP000198807">
    <property type="component" value="Unassembled WGS sequence"/>
</dbReference>
<reference evidence="2" key="1">
    <citation type="submission" date="2016-10" db="EMBL/GenBank/DDBJ databases">
        <authorList>
            <person name="Varghese N."/>
            <person name="Submissions S."/>
        </authorList>
    </citation>
    <scope>NUCLEOTIDE SEQUENCE [LARGE SCALE GENOMIC DNA]</scope>
    <source>
        <strain evidence="2">CGMCC 1.9150</strain>
    </source>
</reference>
<evidence type="ECO:0000313" key="1">
    <source>
        <dbReference type="EMBL" id="SEL63006.1"/>
    </source>
</evidence>
<sequence>MGEAERRAAGSDPLPNLEIDGLSQFQGGQVIRLDLENCHVGLFVGTDQLCLELKLIVEDYAYLKFECETLPMLGEEEDFGTLLP</sequence>
<protein>
    <submittedName>
        <fullName evidence="1">Uncharacterized protein</fullName>
    </submittedName>
</protein>
<gene>
    <name evidence="1" type="ORF">SAMN04488129_11323</name>
</gene>
<accession>A0A1H7RS31</accession>
<organism evidence="1 2">
    <name type="scientific">Halomonas daqiaonensis</name>
    <dbReference type="NCBI Taxonomy" id="650850"/>
    <lineage>
        <taxon>Bacteria</taxon>
        <taxon>Pseudomonadati</taxon>
        <taxon>Pseudomonadota</taxon>
        <taxon>Gammaproteobacteria</taxon>
        <taxon>Oceanospirillales</taxon>
        <taxon>Halomonadaceae</taxon>
        <taxon>Halomonas</taxon>
    </lineage>
</organism>
<proteinExistence type="predicted"/>
<dbReference type="AlphaFoldDB" id="A0A1H7RS31"/>
<keyword evidence="2" id="KW-1185">Reference proteome</keyword>
<dbReference type="EMBL" id="FOBC01000013">
    <property type="protein sequence ID" value="SEL63006.1"/>
    <property type="molecule type" value="Genomic_DNA"/>
</dbReference>